<dbReference type="InterPro" id="IPR036322">
    <property type="entry name" value="WD40_repeat_dom_sf"/>
</dbReference>
<dbReference type="InterPro" id="IPR000409">
    <property type="entry name" value="BEACH_dom"/>
</dbReference>
<dbReference type="SMART" id="SM01026">
    <property type="entry name" value="Beach"/>
    <property type="match status" value="1"/>
</dbReference>
<evidence type="ECO:0000313" key="11">
    <source>
        <dbReference type="Proteomes" id="UP001164286"/>
    </source>
</evidence>
<dbReference type="InterPro" id="IPR015943">
    <property type="entry name" value="WD40/YVTN_repeat-like_dom_sf"/>
</dbReference>
<dbReference type="SUPFAM" id="SSF81837">
    <property type="entry name" value="BEACH domain"/>
    <property type="match status" value="1"/>
</dbReference>
<comment type="caution">
    <text evidence="10">The sequence shown here is derived from an EMBL/GenBank/DDBJ whole genome shotgun (WGS) entry which is preliminary data.</text>
</comment>
<dbReference type="SUPFAM" id="SSF57903">
    <property type="entry name" value="FYVE/PHD zinc finger"/>
    <property type="match status" value="1"/>
</dbReference>
<evidence type="ECO:0000256" key="7">
    <source>
        <dbReference type="SAM" id="MobiDB-lite"/>
    </source>
</evidence>
<dbReference type="InterPro" id="IPR011011">
    <property type="entry name" value="Znf_FYVE_PHD"/>
</dbReference>
<evidence type="ECO:0000256" key="6">
    <source>
        <dbReference type="PROSITE-ProRule" id="PRU00221"/>
    </source>
</evidence>
<dbReference type="Proteomes" id="UP001164286">
    <property type="component" value="Unassembled WGS sequence"/>
</dbReference>
<feature type="compositionally biased region" description="Polar residues" evidence="7">
    <location>
        <begin position="993"/>
        <end position="1008"/>
    </location>
</feature>
<dbReference type="PROSITE" id="PS50197">
    <property type="entry name" value="BEACH"/>
    <property type="match status" value="1"/>
</dbReference>
<sequence length="1040" mass="115229">MRNRLERVNAASEAGLSRTRARIRDAIPAVDELSSAVSRINLAPWEDPFALALGDAASIAEEGEPAPTLAGIEAEPSTTVTPLEPADDDSFVEIEEARDDKMRRIAKTLQAGDVVEQAHNIVRIVGVDACPGLLIFGRKNMYLIDSLVYTAEGEVIDAKDAPKDILSIPSGTLVELDPADQLSLRWSYNEIVECNKRAFLFRDVALELYFSDKRNFLVVCKDQRERHMVVNKLQSKDEQRDAISRSVIGNFVLDTVARATDKAEQQLAIITKKWQSREISNFAYLQLLNQHANRTPNGTCKTRAKLTSDVTQYPVFPWVLSDYTSTHLDFDKEGTFRNLTLPMGALTPARKEAAEERYSATEGVGEKPFHYGTHYSSSMIVCGFMIRMSPFTEIFLALQGGNFDLADRLFSSIPRAWDSASSDNRGDVRELVPEFYYTPAFLLNINHHDFGKKQGTGEVVDNVALPPWALGDPLLFIHRHREALESDAVSRHLAAWIDLTFGYKQRDPASFNCFHPLSYRGAVDLERMSDESEKAASTAIIHNFGQTPVQIFKTSHPSRFVSPKSELPIGQRFGVAEQWELLMRSINPIAESTTPIYDVYALGGTDEQKPAPLQSSKLPVPGHHFLSVQYGFADDSIRVYYQEASLARVVYVVEGIDVKFAVFANPTLLITVSTLSTITAWRLTIKGFGAKKGDVAMHREATLRGTTGKVTYVTASKGWSMVVAACDDGSATVWDMNRLRYIRTIQLPRHESIKFASVHESDGMIALATAHHIYLYSLNGYPIASTWVEDNALPRFSFGLTSDEPAPPLPEYTGGITFLKREFLRFGALFVIGIGSELALYRCVPGARIFEGEDVKPWTLVEQGRLSRSDEQLGGDCTMVKFVGETLYAAFEPAEGSNKHLLYQWTLPEGHARHVPDHQVHTCMAERCGRHFGLLEPRRHCGGCGGAFCGTHAVYVETMEKRYCESCRSQLSYASATGLLGNRRDSAAHSSRRNSATGTASRPGSRRNSLLPGSRRPSVSGQAPQPRPSGLASMGIVHGM</sequence>
<dbReference type="RefSeq" id="XP_052944596.1">
    <property type="nucleotide sequence ID" value="XM_053085598.1"/>
</dbReference>
<gene>
    <name evidence="10" type="ORF">MKK02DRAFT_16245</name>
</gene>
<keyword evidence="1 6" id="KW-0853">WD repeat</keyword>
<name>A0AA38H8H0_9TREE</name>
<reference evidence="10" key="1">
    <citation type="journal article" date="2022" name="G3 (Bethesda)">
        <title>High quality genome of the basidiomycete yeast Dioszegia hungarica PDD-24b-2 isolated from cloud water.</title>
        <authorList>
            <person name="Jarrige D."/>
            <person name="Haridas S."/>
            <person name="Bleykasten-Grosshans C."/>
            <person name="Joly M."/>
            <person name="Nadalig T."/>
            <person name="Sancelme M."/>
            <person name="Vuilleumier S."/>
            <person name="Grigoriev I.V."/>
            <person name="Amato P."/>
            <person name="Bringel F."/>
        </authorList>
    </citation>
    <scope>NUCLEOTIDE SEQUENCE</scope>
    <source>
        <strain evidence="10">PDD-24b-2</strain>
    </source>
</reference>
<dbReference type="GO" id="GO:0008270">
    <property type="term" value="F:zinc ion binding"/>
    <property type="evidence" value="ECO:0007669"/>
    <property type="project" value="UniProtKB-KW"/>
</dbReference>
<feature type="domain" description="BEACH-type PH" evidence="9">
    <location>
        <begin position="110"/>
        <end position="234"/>
    </location>
</feature>
<evidence type="ECO:0000313" key="10">
    <source>
        <dbReference type="EMBL" id="KAI9634819.1"/>
    </source>
</evidence>
<dbReference type="Gene3D" id="3.30.40.10">
    <property type="entry name" value="Zinc/RING finger domain, C3HC4 (zinc finger)"/>
    <property type="match status" value="1"/>
</dbReference>
<keyword evidence="2" id="KW-0479">Metal-binding</keyword>
<dbReference type="InterPro" id="IPR036372">
    <property type="entry name" value="BEACH_dom_sf"/>
</dbReference>
<dbReference type="Gene3D" id="2.30.29.30">
    <property type="entry name" value="Pleckstrin-homology domain (PH domain)/Phosphotyrosine-binding domain (PTB)"/>
    <property type="match status" value="1"/>
</dbReference>
<dbReference type="PROSITE" id="PS51783">
    <property type="entry name" value="PH_BEACH"/>
    <property type="match status" value="1"/>
</dbReference>
<evidence type="ECO:0000256" key="5">
    <source>
        <dbReference type="ARBA" id="ARBA00022833"/>
    </source>
</evidence>
<dbReference type="PROSITE" id="PS00678">
    <property type="entry name" value="WD_REPEATS_1"/>
    <property type="match status" value="1"/>
</dbReference>
<dbReference type="EMBL" id="JAKWFO010000006">
    <property type="protein sequence ID" value="KAI9634819.1"/>
    <property type="molecule type" value="Genomic_DNA"/>
</dbReference>
<keyword evidence="11" id="KW-1185">Reference proteome</keyword>
<dbReference type="InterPro" id="IPR001680">
    <property type="entry name" value="WD40_rpt"/>
</dbReference>
<accession>A0AA38H8H0</accession>
<evidence type="ECO:0000256" key="4">
    <source>
        <dbReference type="ARBA" id="ARBA00022771"/>
    </source>
</evidence>
<feature type="region of interest" description="Disordered" evidence="7">
    <location>
        <begin position="983"/>
        <end position="1040"/>
    </location>
</feature>
<dbReference type="InterPro" id="IPR023362">
    <property type="entry name" value="PH-BEACH_dom"/>
</dbReference>
<dbReference type="InterPro" id="IPR011993">
    <property type="entry name" value="PH-like_dom_sf"/>
</dbReference>
<dbReference type="InterPro" id="IPR000306">
    <property type="entry name" value="Znf_FYVE"/>
</dbReference>
<dbReference type="Gene3D" id="1.10.1540.10">
    <property type="entry name" value="BEACH domain"/>
    <property type="match status" value="1"/>
</dbReference>
<dbReference type="Pfam" id="PF14844">
    <property type="entry name" value="PH_BEACH"/>
    <property type="match status" value="1"/>
</dbReference>
<dbReference type="InterPro" id="IPR050865">
    <property type="entry name" value="BEACH_Domain"/>
</dbReference>
<feature type="repeat" description="WD" evidence="6">
    <location>
        <begin position="703"/>
        <end position="744"/>
    </location>
</feature>
<feature type="domain" description="BEACH" evidence="8">
    <location>
        <begin position="259"/>
        <end position="559"/>
    </location>
</feature>
<dbReference type="AlphaFoldDB" id="A0AA38H8H0"/>
<dbReference type="PANTHER" id="PTHR13743">
    <property type="entry name" value="BEIGE/BEACH-RELATED"/>
    <property type="match status" value="1"/>
</dbReference>
<dbReference type="InterPro" id="IPR019775">
    <property type="entry name" value="WD40_repeat_CS"/>
</dbReference>
<evidence type="ECO:0000256" key="1">
    <source>
        <dbReference type="ARBA" id="ARBA00022574"/>
    </source>
</evidence>
<evidence type="ECO:0000259" key="8">
    <source>
        <dbReference type="PROSITE" id="PS50197"/>
    </source>
</evidence>
<dbReference type="CDD" id="cd06071">
    <property type="entry name" value="Beach"/>
    <property type="match status" value="1"/>
</dbReference>
<keyword evidence="5" id="KW-0862">Zinc</keyword>
<proteinExistence type="predicted"/>
<keyword evidence="4" id="KW-0863">Zinc-finger</keyword>
<keyword evidence="3" id="KW-0677">Repeat</keyword>
<dbReference type="PANTHER" id="PTHR13743:SF123">
    <property type="entry name" value="PROTEIN FAN"/>
    <property type="match status" value="1"/>
</dbReference>
<evidence type="ECO:0000256" key="3">
    <source>
        <dbReference type="ARBA" id="ARBA00022737"/>
    </source>
</evidence>
<dbReference type="InterPro" id="IPR013083">
    <property type="entry name" value="Znf_RING/FYVE/PHD"/>
</dbReference>
<dbReference type="SUPFAM" id="SSF50729">
    <property type="entry name" value="PH domain-like"/>
    <property type="match status" value="1"/>
</dbReference>
<dbReference type="GeneID" id="77724799"/>
<evidence type="ECO:0008006" key="12">
    <source>
        <dbReference type="Google" id="ProtNLM"/>
    </source>
</evidence>
<dbReference type="SUPFAM" id="SSF50978">
    <property type="entry name" value="WD40 repeat-like"/>
    <property type="match status" value="1"/>
</dbReference>
<evidence type="ECO:0000259" key="9">
    <source>
        <dbReference type="PROSITE" id="PS51783"/>
    </source>
</evidence>
<dbReference type="Pfam" id="PF02138">
    <property type="entry name" value="Beach"/>
    <property type="match status" value="1"/>
</dbReference>
<dbReference type="SMART" id="SM00064">
    <property type="entry name" value="FYVE"/>
    <property type="match status" value="1"/>
</dbReference>
<dbReference type="PROSITE" id="PS50082">
    <property type="entry name" value="WD_REPEATS_2"/>
    <property type="match status" value="1"/>
</dbReference>
<dbReference type="Gene3D" id="2.130.10.10">
    <property type="entry name" value="YVTN repeat-like/Quinoprotein amine dehydrogenase"/>
    <property type="match status" value="1"/>
</dbReference>
<evidence type="ECO:0000256" key="2">
    <source>
        <dbReference type="ARBA" id="ARBA00022723"/>
    </source>
</evidence>
<organism evidence="10 11">
    <name type="scientific">Dioszegia hungarica</name>
    <dbReference type="NCBI Taxonomy" id="4972"/>
    <lineage>
        <taxon>Eukaryota</taxon>
        <taxon>Fungi</taxon>
        <taxon>Dikarya</taxon>
        <taxon>Basidiomycota</taxon>
        <taxon>Agaricomycotina</taxon>
        <taxon>Tremellomycetes</taxon>
        <taxon>Tremellales</taxon>
        <taxon>Bulleribasidiaceae</taxon>
        <taxon>Dioszegia</taxon>
    </lineage>
</organism>
<dbReference type="CDD" id="cd01201">
    <property type="entry name" value="PH_BEACH"/>
    <property type="match status" value="1"/>
</dbReference>
<protein>
    <recommendedName>
        <fullName evidence="12">Beach-domain-containing protein</fullName>
    </recommendedName>
</protein>